<reference evidence="1 2" key="1">
    <citation type="submission" date="2023-07" db="EMBL/GenBank/DDBJ databases">
        <title>Sorghum-associated microbial communities from plants grown in Nebraska, USA.</title>
        <authorList>
            <person name="Schachtman D."/>
        </authorList>
    </citation>
    <scope>NUCLEOTIDE SEQUENCE [LARGE SCALE GENOMIC DNA]</scope>
    <source>
        <strain evidence="1 2">DS1027</strain>
    </source>
</reference>
<accession>A0ABU1MR59</accession>
<sequence length="263" mass="28443">MEAVIAYSGRGLARPRYYANAHDRDQVEIAPLAMPIRDARGRGTSLDVEGFELVRDRSAVTDFADAAQVAAIHVPEIASLIKDLTGATRVEVTGAGLLRFSERSGRAGSLDNSMPARFAHIDVSPATALSMTQRLAAGRPHARVAQYNVWRALSAPPQDVPLALCDARSLSPADCIAADAIFDPPGGAPEWSFESYVIAANPAHRWNWFSNLTADEAIVFKTFDSDPRRATHVPHVAFDLPGCPADAPPRVSIEMRATAFWEV</sequence>
<organism evidence="1 2">
    <name type="scientific">Novosphingobium capsulatum</name>
    <dbReference type="NCBI Taxonomy" id="13688"/>
    <lineage>
        <taxon>Bacteria</taxon>
        <taxon>Pseudomonadati</taxon>
        <taxon>Pseudomonadota</taxon>
        <taxon>Alphaproteobacteria</taxon>
        <taxon>Sphingomonadales</taxon>
        <taxon>Sphingomonadaceae</taxon>
        <taxon>Novosphingobium</taxon>
    </lineage>
</organism>
<comment type="caution">
    <text evidence="1">The sequence shown here is derived from an EMBL/GenBank/DDBJ whole genome shotgun (WGS) entry which is preliminary data.</text>
</comment>
<keyword evidence="2" id="KW-1185">Reference proteome</keyword>
<evidence type="ECO:0000313" key="2">
    <source>
        <dbReference type="Proteomes" id="UP001184150"/>
    </source>
</evidence>
<dbReference type="Proteomes" id="UP001184150">
    <property type="component" value="Unassembled WGS sequence"/>
</dbReference>
<evidence type="ECO:0000313" key="1">
    <source>
        <dbReference type="EMBL" id="MDR6512823.1"/>
    </source>
</evidence>
<dbReference type="PANTHER" id="PTHR34598:SF3">
    <property type="entry name" value="OXIDOREDUCTASE AN1597"/>
    <property type="match status" value="1"/>
</dbReference>
<dbReference type="RefSeq" id="WP_309806248.1">
    <property type="nucleotide sequence ID" value="NZ_JAVDRD010000012.1"/>
</dbReference>
<dbReference type="NCBIfam" id="NF041278">
    <property type="entry name" value="CmcJ_NvfI_EfuI"/>
    <property type="match status" value="1"/>
</dbReference>
<dbReference type="InterPro" id="IPR044053">
    <property type="entry name" value="AsaB-like"/>
</dbReference>
<dbReference type="EMBL" id="JAVDRD010000012">
    <property type="protein sequence ID" value="MDR6512823.1"/>
    <property type="molecule type" value="Genomic_DNA"/>
</dbReference>
<name>A0ABU1MR59_9SPHN</name>
<proteinExistence type="predicted"/>
<evidence type="ECO:0008006" key="3">
    <source>
        <dbReference type="Google" id="ProtNLM"/>
    </source>
</evidence>
<protein>
    <recommendedName>
        <fullName evidence="3">Methyltransferase</fullName>
    </recommendedName>
</protein>
<gene>
    <name evidence="1" type="ORF">J2792_003710</name>
</gene>
<dbReference type="PANTHER" id="PTHR34598">
    <property type="entry name" value="BLL6449 PROTEIN"/>
    <property type="match status" value="1"/>
</dbReference>